<accession>A0A0T5VRT9</accession>
<dbReference type="AlphaFoldDB" id="A0A0T5VRT9"/>
<dbReference type="InterPro" id="IPR011047">
    <property type="entry name" value="Quinoprotein_ADH-like_sf"/>
</dbReference>
<organism evidence="1 2">
    <name type="scientific">Pedobacter ginsenosidimutans</name>
    <dbReference type="NCBI Taxonomy" id="687842"/>
    <lineage>
        <taxon>Bacteria</taxon>
        <taxon>Pseudomonadati</taxon>
        <taxon>Bacteroidota</taxon>
        <taxon>Sphingobacteriia</taxon>
        <taxon>Sphingobacteriales</taxon>
        <taxon>Sphingobacteriaceae</taxon>
        <taxon>Pedobacter</taxon>
    </lineage>
</organism>
<dbReference type="SUPFAM" id="SSF50998">
    <property type="entry name" value="Quinoprotein alcohol dehydrogenase-like"/>
    <property type="match status" value="1"/>
</dbReference>
<dbReference type="STRING" id="687842.ASU31_10315"/>
<comment type="caution">
    <text evidence="1">The sequence shown here is derived from an EMBL/GenBank/DDBJ whole genome shotgun (WGS) entry which is preliminary data.</text>
</comment>
<dbReference type="Proteomes" id="UP000051950">
    <property type="component" value="Unassembled WGS sequence"/>
</dbReference>
<gene>
    <name evidence="1" type="ORF">ASU31_10315</name>
</gene>
<dbReference type="OrthoDB" id="9765809at2"/>
<sequence>MKRQTIPANYLKTICWFNNSIIDWAAAGKQYTLDGKTDQLGENSFNFGDSAITSADGQYAFIFQKLGTKGLLLKNGALLREINRSYYCADVYEYPAAFVTLNSKTFLIHCPSEYCRLDFEEVETGQIITNSEGRNPSDFFHSRLEVSPNGKYLMSKGWFWHPWDAIKVYDIEKCIQTPKLLDESEIYPNVGVEIATASFIDDHKVLLGSSDEEAINDELLENLPSKHIAIWDISLNQISKPFKMNIEFGNLFAINDLYAWDIYGFPKIISLKTGEVVDEDKSLSSGLQNSSIIRNIEELPKVAFNQQTKQLAITNGDRIEIIGQ</sequence>
<dbReference type="RefSeq" id="WP_057932227.1">
    <property type="nucleotide sequence ID" value="NZ_LMZQ01000005.1"/>
</dbReference>
<proteinExistence type="predicted"/>
<evidence type="ECO:0000313" key="2">
    <source>
        <dbReference type="Proteomes" id="UP000051950"/>
    </source>
</evidence>
<dbReference type="EMBL" id="LMZQ01000005">
    <property type="protein sequence ID" value="KRT16546.1"/>
    <property type="molecule type" value="Genomic_DNA"/>
</dbReference>
<name>A0A0T5VRT9_9SPHI</name>
<reference evidence="1 2" key="1">
    <citation type="submission" date="2015-11" db="EMBL/GenBank/DDBJ databases">
        <title>Sequence of Pedobacter ginsenosidimutans.</title>
        <authorList>
            <person name="Carson E."/>
            <person name="Keyser V."/>
            <person name="Newman J."/>
            <person name="Miller J."/>
        </authorList>
    </citation>
    <scope>NUCLEOTIDE SEQUENCE [LARGE SCALE GENOMIC DNA]</scope>
    <source>
        <strain evidence="1 2">KACC 14530</strain>
    </source>
</reference>
<keyword evidence="2" id="KW-1185">Reference proteome</keyword>
<protein>
    <submittedName>
        <fullName evidence="1">Uncharacterized protein</fullName>
    </submittedName>
</protein>
<evidence type="ECO:0000313" key="1">
    <source>
        <dbReference type="EMBL" id="KRT16546.1"/>
    </source>
</evidence>